<dbReference type="InterPro" id="IPR005119">
    <property type="entry name" value="LysR_subst-bd"/>
</dbReference>
<dbReference type="NCBIfam" id="TIGR03298">
    <property type="entry name" value="argP"/>
    <property type="match status" value="1"/>
</dbReference>
<sequence length="305" mass="32258">MNSFPPDQLAALAAVVDEGTFERAAARLAVTPSAVSQRVRALEQAVGQVLVVRSRPVRATAAGTVLVRLAGQVGLLTQDAWAALDPTPPGFADVRHRIALAVNADSLATWFPAALADLPPAIVVDVRRADQDATAELLRSGAVIAAVTADAEPVQGCRSQPLGAMRYRAMAAPAFRERWFASGVAAASLVHAPVVAFAPDDLLQHRYAALVAGDEGERAVAAAAVHHVPSTAAFVALVAAGLGWGMVPEQDAQRRADAGELVDLDTERWLDVPLHWQRWSVRTPTLDEITRRVTAAARAVLRRPG</sequence>
<dbReference type="InterPro" id="IPR036390">
    <property type="entry name" value="WH_DNA-bd_sf"/>
</dbReference>
<dbReference type="PROSITE" id="PS50931">
    <property type="entry name" value="HTH_LYSR"/>
    <property type="match status" value="1"/>
</dbReference>
<comment type="similarity">
    <text evidence="1">Belongs to the LysR transcriptional regulatory family.</text>
</comment>
<dbReference type="Pfam" id="PF03466">
    <property type="entry name" value="LysR_substrate"/>
    <property type="match status" value="1"/>
</dbReference>
<dbReference type="InterPro" id="IPR017685">
    <property type="entry name" value="ArgP"/>
</dbReference>
<keyword evidence="5" id="KW-0804">Transcription</keyword>
<evidence type="ECO:0000256" key="1">
    <source>
        <dbReference type="ARBA" id="ARBA00009437"/>
    </source>
</evidence>
<dbReference type="Pfam" id="PF00126">
    <property type="entry name" value="HTH_1"/>
    <property type="match status" value="1"/>
</dbReference>
<keyword evidence="4" id="KW-0010">Activator</keyword>
<dbReference type="PANTHER" id="PTHR30579:SF2">
    <property type="entry name" value="HTH-TYPE TRANSCRIPTIONAL REGULATOR ARGP"/>
    <property type="match status" value="1"/>
</dbReference>
<evidence type="ECO:0000313" key="7">
    <source>
        <dbReference type="EMBL" id="MDM7854303.1"/>
    </source>
</evidence>
<evidence type="ECO:0000256" key="2">
    <source>
        <dbReference type="ARBA" id="ARBA00023015"/>
    </source>
</evidence>
<dbReference type="Proteomes" id="UP001529338">
    <property type="component" value="Unassembled WGS sequence"/>
</dbReference>
<evidence type="ECO:0000256" key="3">
    <source>
        <dbReference type="ARBA" id="ARBA00023125"/>
    </source>
</evidence>
<dbReference type="PANTHER" id="PTHR30579">
    <property type="entry name" value="TRANSCRIPTIONAL REGULATOR"/>
    <property type="match status" value="1"/>
</dbReference>
<reference evidence="7 8" key="1">
    <citation type="submission" date="2023-06" db="EMBL/GenBank/DDBJ databases">
        <title>Cellulomonas sp. MW4 Whole genome sequence.</title>
        <authorList>
            <person name="Park S."/>
        </authorList>
    </citation>
    <scope>NUCLEOTIDE SEQUENCE [LARGE SCALE GENOMIC DNA]</scope>
    <source>
        <strain evidence="7 8">MW4</strain>
    </source>
</reference>
<dbReference type="Gene3D" id="3.40.190.290">
    <property type="match status" value="1"/>
</dbReference>
<keyword evidence="2" id="KW-0805">Transcription regulation</keyword>
<evidence type="ECO:0000313" key="8">
    <source>
        <dbReference type="Proteomes" id="UP001529338"/>
    </source>
</evidence>
<gene>
    <name evidence="7" type="ORF">QRT04_05100</name>
</gene>
<feature type="domain" description="HTH lysR-type" evidence="6">
    <location>
        <begin position="4"/>
        <end position="60"/>
    </location>
</feature>
<dbReference type="NCBIfam" id="NF002964">
    <property type="entry name" value="PRK03635.1"/>
    <property type="match status" value="1"/>
</dbReference>
<dbReference type="SUPFAM" id="SSF46785">
    <property type="entry name" value="Winged helix' DNA-binding domain"/>
    <property type="match status" value="1"/>
</dbReference>
<evidence type="ECO:0000256" key="5">
    <source>
        <dbReference type="ARBA" id="ARBA00023163"/>
    </source>
</evidence>
<protein>
    <submittedName>
        <fullName evidence="7">LysR family transcriptional regulator ArgP</fullName>
    </submittedName>
</protein>
<dbReference type="InterPro" id="IPR036388">
    <property type="entry name" value="WH-like_DNA-bd_sf"/>
</dbReference>
<dbReference type="SUPFAM" id="SSF53850">
    <property type="entry name" value="Periplasmic binding protein-like II"/>
    <property type="match status" value="1"/>
</dbReference>
<dbReference type="Gene3D" id="1.10.10.10">
    <property type="entry name" value="Winged helix-like DNA-binding domain superfamily/Winged helix DNA-binding domain"/>
    <property type="match status" value="1"/>
</dbReference>
<comment type="caution">
    <text evidence="7">The sequence shown here is derived from an EMBL/GenBank/DDBJ whole genome shotgun (WGS) entry which is preliminary data.</text>
</comment>
<keyword evidence="3" id="KW-0238">DNA-binding</keyword>
<accession>A0ABT7SDN6</accession>
<evidence type="ECO:0000259" key="6">
    <source>
        <dbReference type="PROSITE" id="PS50931"/>
    </source>
</evidence>
<dbReference type="RefSeq" id="WP_289454003.1">
    <property type="nucleotide sequence ID" value="NZ_JAUCGQ010000001.1"/>
</dbReference>
<keyword evidence="8" id="KW-1185">Reference proteome</keyword>
<dbReference type="NCBIfam" id="NF009888">
    <property type="entry name" value="PRK13348.1"/>
    <property type="match status" value="1"/>
</dbReference>
<dbReference type="InterPro" id="IPR050176">
    <property type="entry name" value="LTTR"/>
</dbReference>
<organism evidence="7 8">
    <name type="scientific">Cellulomonas alba</name>
    <dbReference type="NCBI Taxonomy" id="3053467"/>
    <lineage>
        <taxon>Bacteria</taxon>
        <taxon>Bacillati</taxon>
        <taxon>Actinomycetota</taxon>
        <taxon>Actinomycetes</taxon>
        <taxon>Micrococcales</taxon>
        <taxon>Cellulomonadaceae</taxon>
        <taxon>Cellulomonas</taxon>
    </lineage>
</organism>
<dbReference type="EMBL" id="JAUCGQ010000001">
    <property type="protein sequence ID" value="MDM7854303.1"/>
    <property type="molecule type" value="Genomic_DNA"/>
</dbReference>
<name>A0ABT7SDN6_9CELL</name>
<dbReference type="InterPro" id="IPR000847">
    <property type="entry name" value="LysR_HTH_N"/>
</dbReference>
<proteinExistence type="inferred from homology"/>
<evidence type="ECO:0000256" key="4">
    <source>
        <dbReference type="ARBA" id="ARBA00023159"/>
    </source>
</evidence>